<evidence type="ECO:0000259" key="1">
    <source>
        <dbReference type="Pfam" id="PF01869"/>
    </source>
</evidence>
<reference evidence="2" key="1">
    <citation type="submission" date="2017-02" db="EMBL/GenBank/DDBJ databases">
        <title>Genome of Microbulbifer agarilyticus GP101.</title>
        <authorList>
            <person name="Jung J."/>
            <person name="Bae S.S."/>
            <person name="Baek K."/>
        </authorList>
    </citation>
    <scope>NUCLEOTIDE SEQUENCE [LARGE SCALE GENOMIC DNA]</scope>
    <source>
        <strain evidence="2">GP101</strain>
    </source>
</reference>
<dbReference type="Gene3D" id="3.30.420.40">
    <property type="match status" value="2"/>
</dbReference>
<evidence type="ECO:0000313" key="2">
    <source>
        <dbReference type="EMBL" id="AQQ67276.1"/>
    </source>
</evidence>
<dbReference type="STRING" id="260552.Mag101_06230"/>
<dbReference type="KEGG" id="maga:Mag101_06230"/>
<dbReference type="AlphaFoldDB" id="A0A1Q2M3N6"/>
<dbReference type="EMBL" id="CP019650">
    <property type="protein sequence ID" value="AQQ67276.1"/>
    <property type="molecule type" value="Genomic_DNA"/>
</dbReference>
<gene>
    <name evidence="2" type="ORF">Mag101_06230</name>
</gene>
<dbReference type="OrthoDB" id="9816014at2"/>
<evidence type="ECO:0000313" key="3">
    <source>
        <dbReference type="Proteomes" id="UP000188219"/>
    </source>
</evidence>
<dbReference type="InterPro" id="IPR043129">
    <property type="entry name" value="ATPase_NBD"/>
</dbReference>
<dbReference type="Proteomes" id="UP000188219">
    <property type="component" value="Chromosome"/>
</dbReference>
<proteinExistence type="predicted"/>
<sequence length="302" mass="30986">MSSYFIGIDGGGTKTLARLEDANGTLTTAKSGASSLTQDLNGAITNVVEISRQLLASTPIAAEQTHVVCGVAGAGNPTSATKLQQALLAEGFRSVQVTSDAKTSLVGAGAGTPIVMVAVGTGSVAMQLGRDGITRQFGGWGLAVGDEGSGAAIGKSLVRALLWELDIHGHAKSSVCQEVMSVVGQERAQILPWLQSAGSREYAALAPTVFKHLPHCALAGEIVRKTAAEVDRLIEAASDGETLPLALLGGLADKLAPHLRPAHQARQIPALGTALDGACIMARQCGEPSTETRKKNSIQHGS</sequence>
<accession>A0A1Q2M3N6</accession>
<dbReference type="SUPFAM" id="SSF53067">
    <property type="entry name" value="Actin-like ATPase domain"/>
    <property type="match status" value="2"/>
</dbReference>
<dbReference type="CDD" id="cd24082">
    <property type="entry name" value="ASKHA_NBD_GspK-like"/>
    <property type="match status" value="1"/>
</dbReference>
<dbReference type="PANTHER" id="PTHR43190">
    <property type="entry name" value="N-ACETYL-D-GLUCOSAMINE KINASE"/>
    <property type="match status" value="1"/>
</dbReference>
<dbReference type="Pfam" id="PF01869">
    <property type="entry name" value="BcrAD_BadFG"/>
    <property type="match status" value="1"/>
</dbReference>
<dbReference type="InterPro" id="IPR052519">
    <property type="entry name" value="Euk-type_GlcNAc_Kinase"/>
</dbReference>
<protein>
    <submittedName>
        <fullName evidence="2">ATPase</fullName>
    </submittedName>
</protein>
<keyword evidence="3" id="KW-1185">Reference proteome</keyword>
<feature type="domain" description="ATPase BadF/BadG/BcrA/BcrD type" evidence="1">
    <location>
        <begin position="6"/>
        <end position="238"/>
    </location>
</feature>
<name>A0A1Q2M3N6_9GAMM</name>
<dbReference type="PANTHER" id="PTHR43190:SF3">
    <property type="entry name" value="N-ACETYL-D-GLUCOSAMINE KINASE"/>
    <property type="match status" value="1"/>
</dbReference>
<organism evidence="2 3">
    <name type="scientific">Microbulbifer agarilyticus</name>
    <dbReference type="NCBI Taxonomy" id="260552"/>
    <lineage>
        <taxon>Bacteria</taxon>
        <taxon>Pseudomonadati</taxon>
        <taxon>Pseudomonadota</taxon>
        <taxon>Gammaproteobacteria</taxon>
        <taxon>Cellvibrionales</taxon>
        <taxon>Microbulbiferaceae</taxon>
        <taxon>Microbulbifer</taxon>
    </lineage>
</organism>
<dbReference type="InterPro" id="IPR002731">
    <property type="entry name" value="ATPase_BadF"/>
</dbReference>
<dbReference type="RefSeq" id="WP_077402264.1">
    <property type="nucleotide sequence ID" value="NZ_CP019650.1"/>
</dbReference>